<accession>A0A812TXF3</accession>
<evidence type="ECO:0000313" key="2">
    <source>
        <dbReference type="Proteomes" id="UP000649617"/>
    </source>
</evidence>
<reference evidence="1" key="1">
    <citation type="submission" date="2021-02" db="EMBL/GenBank/DDBJ databases">
        <authorList>
            <person name="Dougan E. K."/>
            <person name="Rhodes N."/>
            <person name="Thang M."/>
            <person name="Chan C."/>
        </authorList>
    </citation>
    <scope>NUCLEOTIDE SEQUENCE</scope>
</reference>
<dbReference type="EMBL" id="CAJNIZ010034828">
    <property type="protein sequence ID" value="CAE7555743.1"/>
    <property type="molecule type" value="Genomic_DNA"/>
</dbReference>
<protein>
    <submittedName>
        <fullName evidence="1">Uncharacterized protein</fullName>
    </submittedName>
</protein>
<organism evidence="1 2">
    <name type="scientific">Symbiodinium pilosum</name>
    <name type="common">Dinoflagellate</name>
    <dbReference type="NCBI Taxonomy" id="2952"/>
    <lineage>
        <taxon>Eukaryota</taxon>
        <taxon>Sar</taxon>
        <taxon>Alveolata</taxon>
        <taxon>Dinophyceae</taxon>
        <taxon>Suessiales</taxon>
        <taxon>Symbiodiniaceae</taxon>
        <taxon>Symbiodinium</taxon>
    </lineage>
</organism>
<feature type="non-terminal residue" evidence="1">
    <location>
        <position position="357"/>
    </location>
</feature>
<gene>
    <name evidence="1" type="ORF">SPIL2461_LOCUS14790</name>
</gene>
<keyword evidence="2" id="KW-1185">Reference proteome</keyword>
<dbReference type="AlphaFoldDB" id="A0A812TXF3"/>
<evidence type="ECO:0000313" key="1">
    <source>
        <dbReference type="EMBL" id="CAE7555743.1"/>
    </source>
</evidence>
<proteinExistence type="predicted"/>
<sequence>AAQKGEQNRHNWQTVADWIHNLPKVEGAEDPERVKFQLAEFLATGLGDPQPLCDQVERFARQAKAKEYDEDKAQYQAWLEEAQAGSMRPLFRTVKSHEATTVRPFGHVEPGLRPFLRFIQWQEIWGATDSAIEKVMLLSQQQAKEEAKELKALTGQDYLRKFRKLPNKAPGPDGWTVQVLRALPLQACEWIAEVCRKVELTGEAPAQWTVSLVVLMAKKPQIERPIALCHVVYKAWVKARYYLVERWLEGFADKAPWDAARKGSSCLDVYRGCRLLSAENKISPGAFAGQGILAGCPIAPALSKLALYDCCQRAHDSQYADTISVWLDDISGDVESKYPKATAARIYKFYSLLKEEL</sequence>
<dbReference type="OrthoDB" id="447596at2759"/>
<name>A0A812TXF3_SYMPI</name>
<feature type="non-terminal residue" evidence="1">
    <location>
        <position position="1"/>
    </location>
</feature>
<dbReference type="Proteomes" id="UP000649617">
    <property type="component" value="Unassembled WGS sequence"/>
</dbReference>
<comment type="caution">
    <text evidence="1">The sequence shown here is derived from an EMBL/GenBank/DDBJ whole genome shotgun (WGS) entry which is preliminary data.</text>
</comment>